<evidence type="ECO:0000259" key="4">
    <source>
        <dbReference type="PROSITE" id="PS50885"/>
    </source>
</evidence>
<gene>
    <name evidence="6" type="ORF">EYC82_00770</name>
</gene>
<dbReference type="CDD" id="cd01949">
    <property type="entry name" value="GGDEF"/>
    <property type="match status" value="1"/>
</dbReference>
<dbReference type="InterPro" id="IPR001633">
    <property type="entry name" value="EAL_dom"/>
</dbReference>
<dbReference type="InterPro" id="IPR052155">
    <property type="entry name" value="Biofilm_reg_signaling"/>
</dbReference>
<name>A0ABT3T140_9GAMM</name>
<dbReference type="Pfam" id="PF00990">
    <property type="entry name" value="GGDEF"/>
    <property type="match status" value="1"/>
</dbReference>
<evidence type="ECO:0000256" key="2">
    <source>
        <dbReference type="SAM" id="Phobius"/>
    </source>
</evidence>
<keyword evidence="2" id="KW-0472">Membrane</keyword>
<feature type="domain" description="HAMP" evidence="4">
    <location>
        <begin position="225"/>
        <end position="277"/>
    </location>
</feature>
<dbReference type="InterPro" id="IPR043128">
    <property type="entry name" value="Rev_trsase/Diguanyl_cyclase"/>
</dbReference>
<dbReference type="InterPro" id="IPR003660">
    <property type="entry name" value="HAMP_dom"/>
</dbReference>
<dbReference type="SMART" id="SM00267">
    <property type="entry name" value="GGDEF"/>
    <property type="match status" value="1"/>
</dbReference>
<dbReference type="PROSITE" id="PS50885">
    <property type="entry name" value="HAMP"/>
    <property type="match status" value="1"/>
</dbReference>
<feature type="domain" description="EAL" evidence="3">
    <location>
        <begin position="506"/>
        <end position="759"/>
    </location>
</feature>
<dbReference type="RefSeq" id="WP_279247643.1">
    <property type="nucleotide sequence ID" value="NZ_SHNO01000001.1"/>
</dbReference>
<dbReference type="SMART" id="SM00052">
    <property type="entry name" value="EAL"/>
    <property type="match status" value="1"/>
</dbReference>
<keyword evidence="7" id="KW-1185">Reference proteome</keyword>
<dbReference type="SUPFAM" id="SSF55073">
    <property type="entry name" value="Nucleotide cyclase"/>
    <property type="match status" value="1"/>
</dbReference>
<dbReference type="PROSITE" id="PS50887">
    <property type="entry name" value="GGDEF"/>
    <property type="match status" value="1"/>
</dbReference>
<keyword evidence="1" id="KW-0175">Coiled coil</keyword>
<evidence type="ECO:0000259" key="3">
    <source>
        <dbReference type="PROSITE" id="PS50883"/>
    </source>
</evidence>
<dbReference type="Proteomes" id="UP001143304">
    <property type="component" value="Unassembled WGS sequence"/>
</dbReference>
<dbReference type="Gene3D" id="3.20.20.450">
    <property type="entry name" value="EAL domain"/>
    <property type="match status" value="1"/>
</dbReference>
<dbReference type="InterPro" id="IPR035919">
    <property type="entry name" value="EAL_sf"/>
</dbReference>
<dbReference type="SUPFAM" id="SSF141868">
    <property type="entry name" value="EAL domain-like"/>
    <property type="match status" value="1"/>
</dbReference>
<organism evidence="6 7">
    <name type="scientific">Candidatus Marimicrobium litorale</name>
    <dbReference type="NCBI Taxonomy" id="2518991"/>
    <lineage>
        <taxon>Bacteria</taxon>
        <taxon>Pseudomonadati</taxon>
        <taxon>Pseudomonadota</taxon>
        <taxon>Gammaproteobacteria</taxon>
        <taxon>Cellvibrionales</taxon>
        <taxon>Halieaceae</taxon>
        <taxon>Marimicrobium</taxon>
    </lineage>
</organism>
<dbReference type="InterPro" id="IPR000160">
    <property type="entry name" value="GGDEF_dom"/>
</dbReference>
<dbReference type="PANTHER" id="PTHR44757">
    <property type="entry name" value="DIGUANYLATE CYCLASE DGCP"/>
    <property type="match status" value="1"/>
</dbReference>
<feature type="transmembrane region" description="Helical" evidence="2">
    <location>
        <begin position="198"/>
        <end position="219"/>
    </location>
</feature>
<evidence type="ECO:0000313" key="6">
    <source>
        <dbReference type="EMBL" id="MCX2975885.1"/>
    </source>
</evidence>
<dbReference type="PANTHER" id="PTHR44757:SF2">
    <property type="entry name" value="BIOFILM ARCHITECTURE MAINTENANCE PROTEIN MBAA"/>
    <property type="match status" value="1"/>
</dbReference>
<evidence type="ECO:0000259" key="5">
    <source>
        <dbReference type="PROSITE" id="PS50887"/>
    </source>
</evidence>
<sequence>MTVAGKINSLVLSVAIAATVLLSANTLHREYSLSRNLALSNTAERAQSLPQLQLGVYYRDRSLLRFALSKLVKGRPYLSFARVVDDRGRTLSELYPGTIAETAPPSLESMRGTLPVAEIGLSTNQQSHGNVSQWWMISGIDKIWDLTIPIMSAINPTAATVNEAEFSKTLINADSAGSLHVIGYVHLGLSRAQLIRQLLPSGATVLAIAALFILLCAIISRYVTRRITAPFSVVKRMADDIAAGHAVKYEGVENSGEFKEIVSVLNRMVGGLHHYKTRMDVDHQLLSMKVEERTSQLSKRNEELNQAVKEVTETKDRLRHMAYYDSLTDLPNRRLFIEKLDVLLKLAKRNEEMLSLLFLDLDNFKRINDSLGHSAGDLLLREVSARLSLCIRESDLLAHYMDSESRISISRLGGDEFTVVLNRLDRAESAGIVALRIIETLSQPMTIDGHDLVVTPSIGIAIAPDHAETVEELMKAADKAMYHCKTSGKNKYLFYEKSMEAASADRLEMENELRRAIENGELLLHYQPQVDTLTGEVSGAEALMRWNHPKLGMVSPFKFIPLAEEIGLIVELGQWGLEEACRQMVELQALGINLPQVSVNVSALQFSVSFVDKVSEVLASTGLHPRRLQLELTEGIMMDDTAATISALSTLKKMGVELSMDDFGTGYSSLSYLSRLPLDELKIDRSFVIEIDKSENDANLAIAIIAMARSMGLKLVAEGVETHEQYHFLRNHGASVIQGYLFSKPVPFEEFKNLLAPGAFKPQIEQIGNGYAV</sequence>
<proteinExistence type="predicted"/>
<evidence type="ECO:0000256" key="1">
    <source>
        <dbReference type="SAM" id="Coils"/>
    </source>
</evidence>
<dbReference type="PROSITE" id="PS50883">
    <property type="entry name" value="EAL"/>
    <property type="match status" value="1"/>
</dbReference>
<reference evidence="6" key="1">
    <citation type="submission" date="2019-02" db="EMBL/GenBank/DDBJ databases">
        <authorList>
            <person name="Li S.-H."/>
        </authorList>
    </citation>
    <scope>NUCLEOTIDE SEQUENCE</scope>
    <source>
        <strain evidence="6">IMCC11814</strain>
    </source>
</reference>
<dbReference type="Gene3D" id="3.30.70.270">
    <property type="match status" value="1"/>
</dbReference>
<dbReference type="Gene3D" id="6.10.340.10">
    <property type="match status" value="1"/>
</dbReference>
<dbReference type="InterPro" id="IPR029787">
    <property type="entry name" value="Nucleotide_cyclase"/>
</dbReference>
<keyword evidence="2" id="KW-1133">Transmembrane helix</keyword>
<dbReference type="CDD" id="cd01948">
    <property type="entry name" value="EAL"/>
    <property type="match status" value="1"/>
</dbReference>
<keyword evidence="2" id="KW-0812">Transmembrane</keyword>
<dbReference type="Pfam" id="PF00563">
    <property type="entry name" value="EAL"/>
    <property type="match status" value="1"/>
</dbReference>
<protein>
    <submittedName>
        <fullName evidence="6">EAL domain-containing protein</fullName>
    </submittedName>
</protein>
<feature type="domain" description="GGDEF" evidence="5">
    <location>
        <begin position="352"/>
        <end position="497"/>
    </location>
</feature>
<dbReference type="NCBIfam" id="TIGR00254">
    <property type="entry name" value="GGDEF"/>
    <property type="match status" value="1"/>
</dbReference>
<comment type="caution">
    <text evidence="6">The sequence shown here is derived from an EMBL/GenBank/DDBJ whole genome shotgun (WGS) entry which is preliminary data.</text>
</comment>
<accession>A0ABT3T140</accession>
<feature type="coiled-coil region" evidence="1">
    <location>
        <begin position="287"/>
        <end position="321"/>
    </location>
</feature>
<dbReference type="EMBL" id="SHNO01000001">
    <property type="protein sequence ID" value="MCX2975885.1"/>
    <property type="molecule type" value="Genomic_DNA"/>
</dbReference>
<evidence type="ECO:0000313" key="7">
    <source>
        <dbReference type="Proteomes" id="UP001143304"/>
    </source>
</evidence>